<name>A0A4D4M216_STRAX</name>
<dbReference type="AlphaFoldDB" id="A0A4D4M216"/>
<dbReference type="Proteomes" id="UP000302139">
    <property type="component" value="Unassembled WGS sequence"/>
</dbReference>
<accession>A0A4D4M216</accession>
<protein>
    <submittedName>
        <fullName evidence="2">Uncharacterized protein</fullName>
    </submittedName>
</protein>
<dbReference type="EMBL" id="BJHX01000001">
    <property type="protein sequence ID" value="GDY65865.1"/>
    <property type="molecule type" value="Genomic_DNA"/>
</dbReference>
<reference evidence="2 3" key="1">
    <citation type="submission" date="2019-04" db="EMBL/GenBank/DDBJ databases">
        <title>Draft genome sequences of Streptomyces avermitilis NBRC 14893.</title>
        <authorList>
            <person name="Komaki H."/>
            <person name="Tamura T."/>
            <person name="Hosoyama A."/>
        </authorList>
    </citation>
    <scope>NUCLEOTIDE SEQUENCE [LARGE SCALE GENOMIC DNA]</scope>
    <source>
        <strain evidence="2 3">NBRC 14893</strain>
    </source>
</reference>
<comment type="caution">
    <text evidence="2">The sequence shown here is derived from an EMBL/GenBank/DDBJ whole genome shotgun (WGS) entry which is preliminary data.</text>
</comment>
<proteinExistence type="predicted"/>
<feature type="region of interest" description="Disordered" evidence="1">
    <location>
        <begin position="43"/>
        <end position="67"/>
    </location>
</feature>
<evidence type="ECO:0000313" key="3">
    <source>
        <dbReference type="Proteomes" id="UP000302139"/>
    </source>
</evidence>
<evidence type="ECO:0000313" key="2">
    <source>
        <dbReference type="EMBL" id="GDY65865.1"/>
    </source>
</evidence>
<evidence type="ECO:0000256" key="1">
    <source>
        <dbReference type="SAM" id="MobiDB-lite"/>
    </source>
</evidence>
<gene>
    <name evidence="2" type="ORF">SAV14893_052580</name>
</gene>
<organism evidence="2 3">
    <name type="scientific">Streptomyces avermitilis</name>
    <dbReference type="NCBI Taxonomy" id="33903"/>
    <lineage>
        <taxon>Bacteria</taxon>
        <taxon>Bacillati</taxon>
        <taxon>Actinomycetota</taxon>
        <taxon>Actinomycetes</taxon>
        <taxon>Kitasatosporales</taxon>
        <taxon>Streptomycetaceae</taxon>
        <taxon>Streptomyces</taxon>
    </lineage>
</organism>
<sequence length="67" mass="7211">MWRCGSQWELLPHDLLRRQVREMARRKADPGLVVLNTQSVHAAAGAPAESTGCDAAKSTGPQARPGC</sequence>